<evidence type="ECO:0000313" key="1">
    <source>
        <dbReference type="EMBL" id="MES1922790.1"/>
    </source>
</evidence>
<keyword evidence="2" id="KW-1185">Reference proteome</keyword>
<reference evidence="1 2" key="1">
    <citation type="journal article" date="2024" name="BMC Biol.">
        <title>Comparative genomics of Ascetosporea gives new insight into the evolutionary basis for animal parasitism in Rhizaria.</title>
        <authorList>
            <person name="Hiltunen Thoren M."/>
            <person name="Onut-Brannstrom I."/>
            <person name="Alfjorden A."/>
            <person name="Peckova H."/>
            <person name="Swords F."/>
            <person name="Hooper C."/>
            <person name="Holzer A.S."/>
            <person name="Bass D."/>
            <person name="Burki F."/>
        </authorList>
    </citation>
    <scope>NUCLEOTIDE SEQUENCE [LARGE SCALE GENOMIC DNA]</scope>
    <source>
        <strain evidence="1">20-A016</strain>
    </source>
</reference>
<organism evidence="1 2">
    <name type="scientific">Bonamia ostreae</name>
    <dbReference type="NCBI Taxonomy" id="126728"/>
    <lineage>
        <taxon>Eukaryota</taxon>
        <taxon>Sar</taxon>
        <taxon>Rhizaria</taxon>
        <taxon>Endomyxa</taxon>
        <taxon>Ascetosporea</taxon>
        <taxon>Haplosporida</taxon>
        <taxon>Bonamia</taxon>
    </lineage>
</organism>
<proteinExistence type="predicted"/>
<name>A0ABV2ASY9_9EUKA</name>
<gene>
    <name evidence="1" type="ORF">MHBO_004314</name>
</gene>
<comment type="caution">
    <text evidence="1">The sequence shown here is derived from an EMBL/GenBank/DDBJ whole genome shotgun (WGS) entry which is preliminary data.</text>
</comment>
<evidence type="ECO:0000313" key="2">
    <source>
        <dbReference type="Proteomes" id="UP001439008"/>
    </source>
</evidence>
<dbReference type="EMBL" id="JBDODL010003727">
    <property type="protein sequence ID" value="MES1922790.1"/>
    <property type="molecule type" value="Genomic_DNA"/>
</dbReference>
<accession>A0ABV2ASY9</accession>
<dbReference type="Proteomes" id="UP001439008">
    <property type="component" value="Unassembled WGS sequence"/>
</dbReference>
<protein>
    <recommendedName>
        <fullName evidence="3">Bromo domain-containing protein</fullName>
    </recommendedName>
</protein>
<sequence>MFTKTFLSSLPRFKSGTLKKAPSNLKKLPQIAQLVKPTKPPKAFLKPHPEATSVNHLQGFFVHQDKYFYLTDGGVVYYHDGTRPLLMHATQFRKRLMRNFYAAKNMSKRGGGVYGEVLAHWSQYKHFVEEAGSVNAEVRHELRGIDYYDDVSDLSERVKSAIKKLIGGDKTYFERKIKEFEVLLTNAFFLRQNKILPSDFENLKKFFCFVKISFVFFVL</sequence>
<evidence type="ECO:0008006" key="3">
    <source>
        <dbReference type="Google" id="ProtNLM"/>
    </source>
</evidence>